<organism evidence="11 12">
    <name type="scientific">Cladophialophora immunda</name>
    <dbReference type="NCBI Taxonomy" id="569365"/>
    <lineage>
        <taxon>Eukaryota</taxon>
        <taxon>Fungi</taxon>
        <taxon>Dikarya</taxon>
        <taxon>Ascomycota</taxon>
        <taxon>Pezizomycotina</taxon>
        <taxon>Eurotiomycetes</taxon>
        <taxon>Chaetothyriomycetidae</taxon>
        <taxon>Chaetothyriales</taxon>
        <taxon>Herpotrichiellaceae</taxon>
        <taxon>Cladophialophora</taxon>
    </lineage>
</organism>
<dbReference type="RefSeq" id="XP_016250732.1">
    <property type="nucleotide sequence ID" value="XM_016393213.1"/>
</dbReference>
<feature type="transmembrane region" description="Helical" evidence="9">
    <location>
        <begin position="84"/>
        <end position="105"/>
    </location>
</feature>
<dbReference type="Proteomes" id="UP000054466">
    <property type="component" value="Unassembled WGS sequence"/>
</dbReference>
<evidence type="ECO:0000259" key="10">
    <source>
        <dbReference type="Pfam" id="PF00324"/>
    </source>
</evidence>
<feature type="transmembrane region" description="Helical" evidence="9">
    <location>
        <begin position="222"/>
        <end position="242"/>
    </location>
</feature>
<keyword evidence="2" id="KW-0813">Transport</keyword>
<feature type="transmembrane region" description="Helical" evidence="9">
    <location>
        <begin position="406"/>
        <end position="424"/>
    </location>
</feature>
<feature type="transmembrane region" description="Helical" evidence="9">
    <location>
        <begin position="262"/>
        <end position="284"/>
    </location>
</feature>
<feature type="transmembrane region" description="Helical" evidence="9">
    <location>
        <begin position="305"/>
        <end position="326"/>
    </location>
</feature>
<feature type="transmembrane region" description="Helical" evidence="9">
    <location>
        <begin position="519"/>
        <end position="537"/>
    </location>
</feature>
<proteinExistence type="predicted"/>
<dbReference type="PROSITE" id="PS00218">
    <property type="entry name" value="AMINO_ACID_PERMEASE_1"/>
    <property type="match status" value="1"/>
</dbReference>
<dbReference type="AlphaFoldDB" id="A0A0D1ZR99"/>
<evidence type="ECO:0000256" key="5">
    <source>
        <dbReference type="ARBA" id="ARBA00022970"/>
    </source>
</evidence>
<dbReference type="InterPro" id="IPR004762">
    <property type="entry name" value="Amino_acid_permease_fungi"/>
</dbReference>
<evidence type="ECO:0000256" key="7">
    <source>
        <dbReference type="ARBA" id="ARBA00023136"/>
    </source>
</evidence>
<evidence type="ECO:0000256" key="8">
    <source>
        <dbReference type="SAM" id="MobiDB-lite"/>
    </source>
</evidence>
<sequence length="587" mass="64056">MDVDVEKKQEPSPGAPPPGQEYGQIVSTHEKMSLFARVIDGFRENPNARVSELLVDDNGKPLPDQPPAQPALAMKLKQRHLQMIAIGGSIGTGLFVGSGSALATGGPAALVLAYCLLGIMIFCTVHALGEMAVLFPVAGSYSAYSSRFLDPAWGFAMGWNYAMQWLVTLPIEIMAASITLNYWQGARDVNPCVWVTIFYVVIISINLFGVRGYGEAEFAFSIVKVIATLGFIIFALVVDVGGGPTGHYFGAKTWDDPGAFAYGFKGVCSVFVTAAFSFGGTELVGLAAAEAENPRLALPTAIKQVFWRVVLFYIISLTFVGCLVRWDDPRLLNSGSSANNWTSPFVLAIKNAGVGGLPSVFNAVILIAVLSVGNASVYGASRTLAALADNGQAPKILGYIDKTGRPLVAIIFSSALGALCYIVALSPSQRQEAWNWMFAVSGLASIFTWGSICLCHIRFRQAWKYHGHTLDELPYKSQAGVIGSWIGFLFNCLVLIAQFWTGFAPIGYREMSSSERTKIFFEGYLAAPVVIAFYIGFKLWKKTPIRRVKDIDVVSGRREIDLEHILAEERAIRATWPWWKKTWNTFC</sequence>
<dbReference type="PANTHER" id="PTHR43341">
    <property type="entry name" value="AMINO ACID PERMEASE"/>
    <property type="match status" value="1"/>
</dbReference>
<dbReference type="InterPro" id="IPR004841">
    <property type="entry name" value="AA-permease/SLC12A_dom"/>
</dbReference>
<dbReference type="PANTHER" id="PTHR43341:SF1">
    <property type="entry name" value="GENERAL AMINO-ACID PERMEASE GAP1"/>
    <property type="match status" value="1"/>
</dbReference>
<dbReference type="Pfam" id="PF00324">
    <property type="entry name" value="AA_permease"/>
    <property type="match status" value="1"/>
</dbReference>
<evidence type="ECO:0000256" key="6">
    <source>
        <dbReference type="ARBA" id="ARBA00022989"/>
    </source>
</evidence>
<evidence type="ECO:0000313" key="11">
    <source>
        <dbReference type="EMBL" id="KIW30516.1"/>
    </source>
</evidence>
<evidence type="ECO:0000256" key="3">
    <source>
        <dbReference type="ARBA" id="ARBA00022475"/>
    </source>
</evidence>
<dbReference type="OrthoDB" id="3900342at2759"/>
<feature type="transmembrane region" description="Helical" evidence="9">
    <location>
        <begin position="159"/>
        <end position="180"/>
    </location>
</feature>
<comment type="subcellular location">
    <subcellularLocation>
        <location evidence="1">Cell membrane</location>
        <topology evidence="1">Multi-pass membrane protein</topology>
    </subcellularLocation>
</comment>
<dbReference type="Gene3D" id="1.20.1740.10">
    <property type="entry name" value="Amino acid/polyamine transporter I"/>
    <property type="match status" value="1"/>
</dbReference>
<evidence type="ECO:0000256" key="1">
    <source>
        <dbReference type="ARBA" id="ARBA00004651"/>
    </source>
</evidence>
<keyword evidence="12" id="KW-1185">Reference proteome</keyword>
<evidence type="ECO:0000256" key="4">
    <source>
        <dbReference type="ARBA" id="ARBA00022692"/>
    </source>
</evidence>
<protein>
    <recommendedName>
        <fullName evidence="10">Amino acid permease/ SLC12A domain-containing protein</fullName>
    </recommendedName>
</protein>
<feature type="region of interest" description="Disordered" evidence="8">
    <location>
        <begin position="1"/>
        <end position="23"/>
    </location>
</feature>
<keyword evidence="6 9" id="KW-1133">Transmembrane helix</keyword>
<evidence type="ECO:0000313" key="12">
    <source>
        <dbReference type="Proteomes" id="UP000054466"/>
    </source>
</evidence>
<dbReference type="GO" id="GO:0015171">
    <property type="term" value="F:amino acid transmembrane transporter activity"/>
    <property type="evidence" value="ECO:0007669"/>
    <property type="project" value="TreeGrafter"/>
</dbReference>
<keyword evidence="7 9" id="KW-0472">Membrane</keyword>
<dbReference type="GO" id="GO:0005886">
    <property type="term" value="C:plasma membrane"/>
    <property type="evidence" value="ECO:0007669"/>
    <property type="project" value="UniProtKB-SubCell"/>
</dbReference>
<feature type="transmembrane region" description="Helical" evidence="9">
    <location>
        <begin position="436"/>
        <end position="459"/>
    </location>
</feature>
<reference evidence="11 12" key="1">
    <citation type="submission" date="2015-01" db="EMBL/GenBank/DDBJ databases">
        <title>The Genome Sequence of Cladophialophora immunda CBS83496.</title>
        <authorList>
            <consortium name="The Broad Institute Genomics Platform"/>
            <person name="Cuomo C."/>
            <person name="de Hoog S."/>
            <person name="Gorbushina A."/>
            <person name="Stielow B."/>
            <person name="Teixiera M."/>
            <person name="Abouelleil A."/>
            <person name="Chapman S.B."/>
            <person name="Priest M."/>
            <person name="Young S.K."/>
            <person name="Wortman J."/>
            <person name="Nusbaum C."/>
            <person name="Birren B."/>
        </authorList>
    </citation>
    <scope>NUCLEOTIDE SEQUENCE [LARGE SCALE GENOMIC DNA]</scope>
    <source>
        <strain evidence="11 12">CBS 83496</strain>
    </source>
</reference>
<dbReference type="NCBIfam" id="TIGR00913">
    <property type="entry name" value="2A0310"/>
    <property type="match status" value="1"/>
</dbReference>
<dbReference type="VEuPathDB" id="FungiDB:PV07_06257"/>
<dbReference type="InterPro" id="IPR050524">
    <property type="entry name" value="APC_YAT"/>
</dbReference>
<feature type="transmembrane region" description="Helical" evidence="9">
    <location>
        <begin position="192"/>
        <end position="210"/>
    </location>
</feature>
<feature type="transmembrane region" description="Helical" evidence="9">
    <location>
        <begin position="111"/>
        <end position="138"/>
    </location>
</feature>
<feature type="transmembrane region" description="Helical" evidence="9">
    <location>
        <begin position="360"/>
        <end position="385"/>
    </location>
</feature>
<feature type="domain" description="Amino acid permease/ SLC12A" evidence="10">
    <location>
        <begin position="80"/>
        <end position="548"/>
    </location>
</feature>
<dbReference type="EMBL" id="KN847042">
    <property type="protein sequence ID" value="KIW30516.1"/>
    <property type="molecule type" value="Genomic_DNA"/>
</dbReference>
<dbReference type="GeneID" id="27345451"/>
<feature type="compositionally biased region" description="Basic and acidic residues" evidence="8">
    <location>
        <begin position="1"/>
        <end position="10"/>
    </location>
</feature>
<keyword evidence="3" id="KW-1003">Cell membrane</keyword>
<dbReference type="InterPro" id="IPR004840">
    <property type="entry name" value="Amino_acid_permease_CS"/>
</dbReference>
<keyword evidence="5" id="KW-0029">Amino-acid transport</keyword>
<dbReference type="FunFam" id="1.20.1740.10:FF:000017">
    <property type="entry name" value="Amino acid permease"/>
    <property type="match status" value="1"/>
</dbReference>
<dbReference type="STRING" id="569365.A0A0D1ZR99"/>
<name>A0A0D1ZR99_9EURO</name>
<keyword evidence="4 9" id="KW-0812">Transmembrane</keyword>
<gene>
    <name evidence="11" type="ORF">PV07_06257</name>
</gene>
<feature type="transmembrane region" description="Helical" evidence="9">
    <location>
        <begin position="479"/>
        <end position="499"/>
    </location>
</feature>
<accession>A0A0D1ZR99</accession>
<evidence type="ECO:0000256" key="9">
    <source>
        <dbReference type="SAM" id="Phobius"/>
    </source>
</evidence>
<evidence type="ECO:0000256" key="2">
    <source>
        <dbReference type="ARBA" id="ARBA00022448"/>
    </source>
</evidence>
<dbReference type="PIRSF" id="PIRSF006060">
    <property type="entry name" value="AA_transporter"/>
    <property type="match status" value="1"/>
</dbReference>